<reference evidence="12 13" key="1">
    <citation type="journal article" date="2024" name="Appl. Environ. Microbiol.">
        <title>Pontiella agarivorans sp. nov., a novel marine anaerobic bacterium capable of degrading macroalgal polysaccharides and fixing nitrogen.</title>
        <authorList>
            <person name="Liu N."/>
            <person name="Kivenson V."/>
            <person name="Peng X."/>
            <person name="Cui Z."/>
            <person name="Lankiewicz T.S."/>
            <person name="Gosselin K.M."/>
            <person name="English C.J."/>
            <person name="Blair E.M."/>
            <person name="O'Malley M.A."/>
            <person name="Valentine D.L."/>
        </authorList>
    </citation>
    <scope>NUCLEOTIDE SEQUENCE [LARGE SCALE GENOMIC DNA]</scope>
    <source>
        <strain evidence="12 13">NLcol2</strain>
    </source>
</reference>
<dbReference type="SUPFAM" id="SSF52317">
    <property type="entry name" value="Class I glutamine amidotransferase-like"/>
    <property type="match status" value="1"/>
</dbReference>
<dbReference type="SUPFAM" id="SSF49785">
    <property type="entry name" value="Galactose-binding domain-like"/>
    <property type="match status" value="1"/>
</dbReference>
<organism evidence="12 13">
    <name type="scientific">Pontiella agarivorans</name>
    <dbReference type="NCBI Taxonomy" id="3038953"/>
    <lineage>
        <taxon>Bacteria</taxon>
        <taxon>Pseudomonadati</taxon>
        <taxon>Kiritimatiellota</taxon>
        <taxon>Kiritimatiellia</taxon>
        <taxon>Kiritimatiellales</taxon>
        <taxon>Pontiellaceae</taxon>
        <taxon>Pontiella</taxon>
    </lineage>
</organism>
<keyword evidence="3" id="KW-0812">Transmembrane</keyword>
<evidence type="ECO:0000256" key="5">
    <source>
        <dbReference type="ARBA" id="ARBA00022824"/>
    </source>
</evidence>
<evidence type="ECO:0000256" key="1">
    <source>
        <dbReference type="ARBA" id="ARBA00004115"/>
    </source>
</evidence>
<evidence type="ECO:0000256" key="4">
    <source>
        <dbReference type="ARBA" id="ARBA00022729"/>
    </source>
</evidence>
<dbReference type="Gene3D" id="2.60.120.430">
    <property type="entry name" value="Galactose-binding lectin"/>
    <property type="match status" value="1"/>
</dbReference>
<keyword evidence="4 10" id="KW-0732">Signal</keyword>
<keyword evidence="5" id="KW-0256">Endoplasmic reticulum</keyword>
<dbReference type="RefSeq" id="WP_322609362.1">
    <property type="nucleotide sequence ID" value="NZ_JARVCO010000012.1"/>
</dbReference>
<evidence type="ECO:0000256" key="8">
    <source>
        <dbReference type="ARBA" id="ARBA00023180"/>
    </source>
</evidence>
<dbReference type="EMBL" id="JARVCO010000012">
    <property type="protein sequence ID" value="MDZ8119571.1"/>
    <property type="molecule type" value="Genomic_DNA"/>
</dbReference>
<comment type="similarity">
    <text evidence="2">Belongs to the malectin family.</text>
</comment>
<dbReference type="InterPro" id="IPR021720">
    <property type="entry name" value="Malectin_dom"/>
</dbReference>
<feature type="signal peptide" evidence="10">
    <location>
        <begin position="1"/>
        <end position="18"/>
    </location>
</feature>
<comment type="caution">
    <text evidence="12">The sequence shown here is derived from an EMBL/GenBank/DDBJ whole genome shotgun (WGS) entry which is preliminary data.</text>
</comment>
<evidence type="ECO:0000256" key="10">
    <source>
        <dbReference type="SAM" id="SignalP"/>
    </source>
</evidence>
<evidence type="ECO:0000256" key="3">
    <source>
        <dbReference type="ARBA" id="ARBA00022692"/>
    </source>
</evidence>
<evidence type="ECO:0000259" key="11">
    <source>
        <dbReference type="Pfam" id="PF11721"/>
    </source>
</evidence>
<keyword evidence="7" id="KW-0472">Membrane</keyword>
<dbReference type="PANTHER" id="PTHR13460">
    <property type="match status" value="1"/>
</dbReference>
<gene>
    <name evidence="12" type="ORF">P9H32_13145</name>
</gene>
<evidence type="ECO:0000256" key="2">
    <source>
        <dbReference type="ARBA" id="ARBA00009141"/>
    </source>
</evidence>
<dbReference type="PANTHER" id="PTHR13460:SF0">
    <property type="entry name" value="MALECTIN"/>
    <property type="match status" value="1"/>
</dbReference>
<comment type="subcellular location">
    <subcellularLocation>
        <location evidence="1">Endoplasmic reticulum membrane</location>
        <topology evidence="1">Single-pass type I membrane protein</topology>
    </subcellularLocation>
</comment>
<keyword evidence="6" id="KW-1133">Transmembrane helix</keyword>
<dbReference type="InterPro" id="IPR008979">
    <property type="entry name" value="Galactose-bd-like_sf"/>
</dbReference>
<evidence type="ECO:0000313" key="13">
    <source>
        <dbReference type="Proteomes" id="UP001290861"/>
    </source>
</evidence>
<evidence type="ECO:0000313" key="12">
    <source>
        <dbReference type="EMBL" id="MDZ8119571.1"/>
    </source>
</evidence>
<evidence type="ECO:0000256" key="6">
    <source>
        <dbReference type="ARBA" id="ARBA00022989"/>
    </source>
</evidence>
<dbReference type="Gene3D" id="3.40.50.880">
    <property type="match status" value="1"/>
</dbReference>
<dbReference type="Pfam" id="PF11721">
    <property type="entry name" value="Malectin"/>
    <property type="match status" value="1"/>
</dbReference>
<sequence length="535" mass="57432">MTYRTLSLLFAFICSATASENIAYIHGDIAKDGTTPSGGAAPYDQMLLTDAGNTGCSQFKALVEAQGYTISQHYDAETDLDADFLEPFDVIIFGLHQKIWSADEKAALDTWIRDGGGILMYSDSAAGGKYNVVGITNPTGQNAVNNILSHYGMEVTVDQGGGVRAYFPDAGSSNPIIWDQPVFEGEGVSPIAVDPASDAQILIPLSDSNKQSGGNINPGTGGISIANPQWAVIALNQIGNGNVIAIFDRQPLWNNGPGSDINKADNKEVLRRIVRYLARDYGNSSDWINLISTNSLELTYRQWNNGTGIPGFDYHAKNTRITIEHTTALSNETWSVQSNWVEHLSSTPESSETERTSVRILPDPENLNRFARVVIKPATNSPPAATNSAAIAINCGSSSPFTGTDGTQYQADVYFAGGHTDNAPGTAVANTDNDALYNEARSNFTAYNIPLANGSYTVTLKFAETWATTPNQRVFDIAIEGNPVINNLDLFAAAPGKWVAYDLEFPVTVNDGQLNLTASASINNVLLNAIMIVPD</sequence>
<protein>
    <submittedName>
        <fullName evidence="12">Malectin</fullName>
    </submittedName>
</protein>
<dbReference type="InterPro" id="IPR039155">
    <property type="entry name" value="MLEC"/>
</dbReference>
<evidence type="ECO:0000256" key="7">
    <source>
        <dbReference type="ARBA" id="ARBA00023136"/>
    </source>
</evidence>
<keyword evidence="9" id="KW-0119">Carbohydrate metabolism</keyword>
<keyword evidence="8" id="KW-0325">Glycoprotein</keyword>
<name>A0ABU5MZE9_9BACT</name>
<feature type="domain" description="Malectin" evidence="11">
    <location>
        <begin position="391"/>
        <end position="523"/>
    </location>
</feature>
<feature type="chain" id="PRO_5045805947" evidence="10">
    <location>
        <begin position="19"/>
        <end position="535"/>
    </location>
</feature>
<evidence type="ECO:0000256" key="9">
    <source>
        <dbReference type="ARBA" id="ARBA00023277"/>
    </source>
</evidence>
<dbReference type="Proteomes" id="UP001290861">
    <property type="component" value="Unassembled WGS sequence"/>
</dbReference>
<accession>A0ABU5MZE9</accession>
<proteinExistence type="inferred from homology"/>
<keyword evidence="13" id="KW-1185">Reference proteome</keyword>
<dbReference type="InterPro" id="IPR029062">
    <property type="entry name" value="Class_I_gatase-like"/>
</dbReference>